<feature type="transmembrane region" description="Helical" evidence="5">
    <location>
        <begin position="465"/>
        <end position="483"/>
    </location>
</feature>
<dbReference type="InterPro" id="IPR051856">
    <property type="entry name" value="CSR-E3_Ligase_Protein"/>
</dbReference>
<evidence type="ECO:0000259" key="6">
    <source>
        <dbReference type="Pfam" id="PF07782"/>
    </source>
</evidence>
<feature type="transmembrane region" description="Helical" evidence="5">
    <location>
        <begin position="660"/>
        <end position="679"/>
    </location>
</feature>
<name>A0AAV2TVX1_CALDB</name>
<comment type="subcellular location">
    <subcellularLocation>
        <location evidence="1">Membrane</location>
        <topology evidence="1">Multi-pass membrane protein</topology>
    </subcellularLocation>
</comment>
<evidence type="ECO:0000256" key="5">
    <source>
        <dbReference type="SAM" id="Phobius"/>
    </source>
</evidence>
<feature type="domain" description="Dendritic cell-specific transmembrane protein-like" evidence="6">
    <location>
        <begin position="498"/>
        <end position="702"/>
    </location>
</feature>
<comment type="caution">
    <text evidence="7">The sequence shown here is derived from an EMBL/GenBank/DDBJ whole genome shotgun (WGS) entry which is preliminary data.</text>
</comment>
<dbReference type="PANTHER" id="PTHR21041:SF9">
    <property type="entry name" value="DENDRITIC CELL-SPECIFIC TRANSMEMBRANE PROTEIN-LIKE DOMAIN-CONTAINING PROTEIN"/>
    <property type="match status" value="1"/>
</dbReference>
<protein>
    <recommendedName>
        <fullName evidence="6">Dendritic cell-specific transmembrane protein-like domain-containing protein</fullName>
    </recommendedName>
</protein>
<proteinExistence type="predicted"/>
<keyword evidence="2 5" id="KW-0812">Transmembrane</keyword>
<evidence type="ECO:0000256" key="1">
    <source>
        <dbReference type="ARBA" id="ARBA00004141"/>
    </source>
</evidence>
<dbReference type="Pfam" id="PF26039">
    <property type="entry name" value="Dcst2"/>
    <property type="match status" value="1"/>
</dbReference>
<reference evidence="7" key="1">
    <citation type="submission" date="2024-06" db="EMBL/GenBank/DDBJ databases">
        <authorList>
            <person name="Liu X."/>
            <person name="Lenzi L."/>
            <person name="Haldenby T S."/>
            <person name="Uol C."/>
        </authorList>
    </citation>
    <scope>NUCLEOTIDE SEQUENCE</scope>
</reference>
<evidence type="ECO:0000256" key="4">
    <source>
        <dbReference type="ARBA" id="ARBA00023136"/>
    </source>
</evidence>
<evidence type="ECO:0000313" key="7">
    <source>
        <dbReference type="EMBL" id="CAL5141221.1"/>
    </source>
</evidence>
<dbReference type="GO" id="GO:0016020">
    <property type="term" value="C:membrane"/>
    <property type="evidence" value="ECO:0007669"/>
    <property type="project" value="UniProtKB-SubCell"/>
</dbReference>
<feature type="transmembrane region" description="Helical" evidence="5">
    <location>
        <begin position="232"/>
        <end position="251"/>
    </location>
</feature>
<keyword evidence="4 5" id="KW-0472">Membrane</keyword>
<dbReference type="Pfam" id="PF07782">
    <property type="entry name" value="DC_STAMP"/>
    <property type="match status" value="1"/>
</dbReference>
<evidence type="ECO:0000256" key="2">
    <source>
        <dbReference type="ARBA" id="ARBA00022692"/>
    </source>
</evidence>
<feature type="transmembrane region" description="Helical" evidence="5">
    <location>
        <begin position="553"/>
        <end position="573"/>
    </location>
</feature>
<accession>A0AAV2TVX1</accession>
<organism evidence="7 8">
    <name type="scientific">Calicophoron daubneyi</name>
    <name type="common">Rumen fluke</name>
    <name type="synonym">Paramphistomum daubneyi</name>
    <dbReference type="NCBI Taxonomy" id="300641"/>
    <lineage>
        <taxon>Eukaryota</taxon>
        <taxon>Metazoa</taxon>
        <taxon>Spiralia</taxon>
        <taxon>Lophotrochozoa</taxon>
        <taxon>Platyhelminthes</taxon>
        <taxon>Trematoda</taxon>
        <taxon>Digenea</taxon>
        <taxon>Plagiorchiida</taxon>
        <taxon>Pronocephalata</taxon>
        <taxon>Paramphistomoidea</taxon>
        <taxon>Paramphistomidae</taxon>
        <taxon>Calicophoron</taxon>
    </lineage>
</organism>
<feature type="transmembrane region" description="Helical" evidence="5">
    <location>
        <begin position="166"/>
        <end position="186"/>
    </location>
</feature>
<dbReference type="Proteomes" id="UP001497525">
    <property type="component" value="Unassembled WGS sequence"/>
</dbReference>
<dbReference type="InterPro" id="IPR012858">
    <property type="entry name" value="DC_STAMP-like"/>
</dbReference>
<evidence type="ECO:0000313" key="8">
    <source>
        <dbReference type="Proteomes" id="UP001497525"/>
    </source>
</evidence>
<dbReference type="PANTHER" id="PTHR21041">
    <property type="entry name" value="DENDRITIC CELL-SPECIFIC TRANSMEMBRANE PROTEIN"/>
    <property type="match status" value="1"/>
</dbReference>
<feature type="transmembrane region" description="Helical" evidence="5">
    <location>
        <begin position="198"/>
        <end position="220"/>
    </location>
</feature>
<dbReference type="EMBL" id="CAXLJL010000822">
    <property type="protein sequence ID" value="CAL5141221.1"/>
    <property type="molecule type" value="Genomic_DNA"/>
</dbReference>
<sequence>MPGRIRKKRPYEPPTVADTLSFESLEDEYESDGKLFKQNHSSRARLRENRDLERGYLHHMSRSTSSDEETYSVPLDFDELDKNISNIVMAAKAEREVRPEQQVDETAINKILKSMETTSLWLRPFAALFSFLNKVLCSYEIDMGYKKARKKKHVGDPTRMLRQNMCGLFFGVIIGFFCYILFLLTFSNNPRLSTLLSAYLMLVSVFGIAFSADFRCVTLLTLPYLAASRVRWLTMLFASSMTVAGPGLNFLHNSGNFRNAIACVLAQVSTNMLLIQKLTAAPFALMKSQLFGLIGSLNEVLQKMRSTLMSINLSLFKVTNVMNQQSSWVRSLVESCTDKVALQNQCLAFFNNIYFNCKASLGVFSFVCGAVRHFASDTCTSVESLAKMCKNQEELLEDKINISTTNELDEKMNVILDLLGRENLTLQGDFTQFETLAIRSDDTVVRILQQRMDSFIRTVEHGKTVLSWILVVWSLITMMQLIAQAANFRRKWMSSDIFDNVYITPAFIQQERRALQQGLVPTVPLIRKEKRDYRKFSSFRWATSEKHKAFRSFLIIFLWMLSLIVVIFADYAMHEVLVTMSPVFSVDFSDYGSGSRVGKDYESDEVKQPKMPEVKGKTSFANIIRSMVGMLNPIKDVALDIDATACKPTATPPDHERNKFIVFLLCCTVFSIFIEVYVLRLRHMIMIWYYPIRAVQRAAWLRTHIRNNRGLFHRLLHKFRAVDVKPGRRAPRVSCIGRILAQNPRLRSALEVVGIKRITCAYCGEEGNPKKKQEFEEFFVQCAECGAYFCKLCQADLDNICMICKTPLFALSVEIDFEQLSSDEEFEAICARYLRRAEQTTVKIKPGMRPR</sequence>
<evidence type="ECO:0000256" key="3">
    <source>
        <dbReference type="ARBA" id="ARBA00022989"/>
    </source>
</evidence>
<gene>
    <name evidence="7" type="ORF">CDAUBV1_LOCUS16478</name>
</gene>
<dbReference type="AlphaFoldDB" id="A0AAV2TVX1"/>
<keyword evidence="3 5" id="KW-1133">Transmembrane helix</keyword>